<keyword evidence="3" id="KW-0687">Ribonucleoprotein</keyword>
<dbReference type="GO" id="GO:0003735">
    <property type="term" value="F:structural constituent of ribosome"/>
    <property type="evidence" value="ECO:0007669"/>
    <property type="project" value="InterPro"/>
</dbReference>
<sequence length="66" mass="7079">MAKKTQKTHKGTAKVLKVRPGGTVKIGKPGTRHNTGKKNAASNRAGRKGSLLSKADMNRLKSLIKK</sequence>
<feature type="compositionally biased region" description="Basic residues" evidence="4">
    <location>
        <begin position="1"/>
        <end position="12"/>
    </location>
</feature>
<feature type="region of interest" description="Disordered" evidence="4">
    <location>
        <begin position="1"/>
        <end position="66"/>
    </location>
</feature>
<dbReference type="GO" id="GO:1990904">
    <property type="term" value="C:ribonucleoprotein complex"/>
    <property type="evidence" value="ECO:0007669"/>
    <property type="project" value="UniProtKB-KW"/>
</dbReference>
<dbReference type="EMBL" id="DVML01000007">
    <property type="protein sequence ID" value="HIU22175.1"/>
    <property type="molecule type" value="Genomic_DNA"/>
</dbReference>
<comment type="caution">
    <text evidence="5">The sequence shown here is derived from an EMBL/GenBank/DDBJ whole genome shotgun (WGS) entry which is preliminary data.</text>
</comment>
<comment type="similarity">
    <text evidence="1">Belongs to the bacterial ribosomal protein bL35 family.</text>
</comment>
<name>A0A9D1L300_9BACT</name>
<protein>
    <submittedName>
        <fullName evidence="5">50S ribosomal protein L35</fullName>
    </submittedName>
</protein>
<proteinExistence type="inferred from homology"/>
<dbReference type="Gene3D" id="4.10.410.60">
    <property type="match status" value="1"/>
</dbReference>
<dbReference type="GO" id="GO:0005840">
    <property type="term" value="C:ribosome"/>
    <property type="evidence" value="ECO:0007669"/>
    <property type="project" value="UniProtKB-KW"/>
</dbReference>
<dbReference type="InterPro" id="IPR037229">
    <property type="entry name" value="Ribosomal_bL35_sf"/>
</dbReference>
<evidence type="ECO:0000256" key="1">
    <source>
        <dbReference type="ARBA" id="ARBA00006598"/>
    </source>
</evidence>
<evidence type="ECO:0000256" key="3">
    <source>
        <dbReference type="ARBA" id="ARBA00023274"/>
    </source>
</evidence>
<evidence type="ECO:0000256" key="4">
    <source>
        <dbReference type="SAM" id="MobiDB-lite"/>
    </source>
</evidence>
<reference evidence="5" key="2">
    <citation type="journal article" date="2021" name="PeerJ">
        <title>Extensive microbial diversity within the chicken gut microbiome revealed by metagenomics and culture.</title>
        <authorList>
            <person name="Gilroy R."/>
            <person name="Ravi A."/>
            <person name="Getino M."/>
            <person name="Pursley I."/>
            <person name="Horton D.L."/>
            <person name="Alikhan N.F."/>
            <person name="Baker D."/>
            <person name="Gharbi K."/>
            <person name="Hall N."/>
            <person name="Watson M."/>
            <person name="Adriaenssens E.M."/>
            <person name="Foster-Nyarko E."/>
            <person name="Jarju S."/>
            <person name="Secka A."/>
            <person name="Antonio M."/>
            <person name="Oren A."/>
            <person name="Chaudhuri R.R."/>
            <person name="La Ragione R."/>
            <person name="Hildebrand F."/>
            <person name="Pallen M.J."/>
        </authorList>
    </citation>
    <scope>NUCLEOTIDE SEQUENCE</scope>
    <source>
        <strain evidence="5">CHK197-8231</strain>
    </source>
</reference>
<evidence type="ECO:0000313" key="6">
    <source>
        <dbReference type="Proteomes" id="UP000824087"/>
    </source>
</evidence>
<accession>A0A9D1L300</accession>
<dbReference type="AlphaFoldDB" id="A0A9D1L300"/>
<dbReference type="SUPFAM" id="SSF143034">
    <property type="entry name" value="L35p-like"/>
    <property type="match status" value="1"/>
</dbReference>
<organism evidence="5 6">
    <name type="scientific">Candidatus Fimihabitans intestinipullorum</name>
    <dbReference type="NCBI Taxonomy" id="2840820"/>
    <lineage>
        <taxon>Bacteria</taxon>
        <taxon>Bacillati</taxon>
        <taxon>Mycoplasmatota</taxon>
        <taxon>Mycoplasmatota incertae sedis</taxon>
        <taxon>Candidatus Fimihabitans</taxon>
    </lineage>
</organism>
<reference evidence="5" key="1">
    <citation type="submission" date="2020-10" db="EMBL/GenBank/DDBJ databases">
        <authorList>
            <person name="Gilroy R."/>
        </authorList>
    </citation>
    <scope>NUCLEOTIDE SEQUENCE</scope>
    <source>
        <strain evidence="5">CHK197-8231</strain>
    </source>
</reference>
<dbReference type="GO" id="GO:0006412">
    <property type="term" value="P:translation"/>
    <property type="evidence" value="ECO:0007669"/>
    <property type="project" value="InterPro"/>
</dbReference>
<gene>
    <name evidence="5" type="ORF">IAD49_01200</name>
</gene>
<evidence type="ECO:0000256" key="2">
    <source>
        <dbReference type="ARBA" id="ARBA00022980"/>
    </source>
</evidence>
<keyword evidence="2 5" id="KW-0689">Ribosomal protein</keyword>
<dbReference type="Proteomes" id="UP000824087">
    <property type="component" value="Unassembled WGS sequence"/>
</dbReference>
<dbReference type="InterPro" id="IPR021137">
    <property type="entry name" value="Ribosomal_bL35-like"/>
</dbReference>
<evidence type="ECO:0000313" key="5">
    <source>
        <dbReference type="EMBL" id="HIU22175.1"/>
    </source>
</evidence>
<dbReference type="Pfam" id="PF01632">
    <property type="entry name" value="Ribosomal_L35p"/>
    <property type="match status" value="1"/>
</dbReference>